<organism evidence="1">
    <name type="scientific">bioreactor metagenome</name>
    <dbReference type="NCBI Taxonomy" id="1076179"/>
    <lineage>
        <taxon>unclassified sequences</taxon>
        <taxon>metagenomes</taxon>
        <taxon>ecological metagenomes</taxon>
    </lineage>
</organism>
<sequence length="66" mass="7168">MGTIIEILIDRTLLKGVVTGGNHIGTGLEYFLGRIFVDPVSFGAVFPVHDTKVDAVTAFDLFQVVF</sequence>
<evidence type="ECO:0000313" key="1">
    <source>
        <dbReference type="EMBL" id="MPN29219.1"/>
    </source>
</evidence>
<dbReference type="EMBL" id="VSSQ01079797">
    <property type="protein sequence ID" value="MPN29219.1"/>
    <property type="molecule type" value="Genomic_DNA"/>
</dbReference>
<gene>
    <name evidence="1" type="ORF">SDC9_176670</name>
</gene>
<accession>A0A645GTQ8</accession>
<name>A0A645GTQ8_9ZZZZ</name>
<protein>
    <submittedName>
        <fullName evidence="1">Uncharacterized protein</fullName>
    </submittedName>
</protein>
<reference evidence="1" key="1">
    <citation type="submission" date="2019-08" db="EMBL/GenBank/DDBJ databases">
        <authorList>
            <person name="Kucharzyk K."/>
            <person name="Murdoch R.W."/>
            <person name="Higgins S."/>
            <person name="Loffler F."/>
        </authorList>
    </citation>
    <scope>NUCLEOTIDE SEQUENCE</scope>
</reference>
<dbReference type="AlphaFoldDB" id="A0A645GTQ8"/>
<proteinExistence type="predicted"/>
<comment type="caution">
    <text evidence="1">The sequence shown here is derived from an EMBL/GenBank/DDBJ whole genome shotgun (WGS) entry which is preliminary data.</text>
</comment>